<gene>
    <name evidence="2" type="ORF">FNH09_00300</name>
</gene>
<dbReference type="RefSeq" id="WP_152883800.1">
    <property type="nucleotide sequence ID" value="NZ_VJZD01000001.1"/>
</dbReference>
<dbReference type="SUPFAM" id="SSF55729">
    <property type="entry name" value="Acyl-CoA N-acyltransferases (Nat)"/>
    <property type="match status" value="1"/>
</dbReference>
<feature type="compositionally biased region" description="Basic and acidic residues" evidence="1">
    <location>
        <begin position="26"/>
        <end position="37"/>
    </location>
</feature>
<reference evidence="2 3" key="1">
    <citation type="submission" date="2019-07" db="EMBL/GenBank/DDBJ databases">
        <title>New species of Amycolatopsis and Streptomyces.</title>
        <authorList>
            <person name="Duangmal K."/>
            <person name="Teo W.F.A."/>
            <person name="Lipun K."/>
        </authorList>
    </citation>
    <scope>NUCLEOTIDE SEQUENCE [LARGE SCALE GENOMIC DNA]</scope>
    <source>
        <strain evidence="2 3">NBRC 109810</strain>
    </source>
</reference>
<proteinExistence type="predicted"/>
<sequence length="102" mass="10993">MAPLTPMVVRGIRRIGQKRMPLPSAEFDRLPADPDPARRRRGPGRLVVRTLVGIAAGRGAAAGVPVVTPEGRALYERAGWRVVVTPSGAVRNWGPLDTSSRF</sequence>
<evidence type="ECO:0000313" key="3">
    <source>
        <dbReference type="Proteomes" id="UP000325849"/>
    </source>
</evidence>
<dbReference type="Gene3D" id="3.40.630.30">
    <property type="match status" value="1"/>
</dbReference>
<dbReference type="AlphaFoldDB" id="A0A5N8V3S7"/>
<protein>
    <recommendedName>
        <fullName evidence="4">GNAT family N-acetyltransferase</fullName>
    </recommendedName>
</protein>
<dbReference type="InterPro" id="IPR016181">
    <property type="entry name" value="Acyl_CoA_acyltransferase"/>
</dbReference>
<dbReference type="EMBL" id="VJZD01000001">
    <property type="protein sequence ID" value="MPY29833.1"/>
    <property type="molecule type" value="Genomic_DNA"/>
</dbReference>
<organism evidence="2 3">
    <name type="scientific">Streptomyces adustus</name>
    <dbReference type="NCBI Taxonomy" id="1609272"/>
    <lineage>
        <taxon>Bacteria</taxon>
        <taxon>Bacillati</taxon>
        <taxon>Actinomycetota</taxon>
        <taxon>Actinomycetes</taxon>
        <taxon>Kitasatosporales</taxon>
        <taxon>Streptomycetaceae</taxon>
        <taxon>Streptomyces</taxon>
    </lineage>
</organism>
<evidence type="ECO:0008006" key="4">
    <source>
        <dbReference type="Google" id="ProtNLM"/>
    </source>
</evidence>
<feature type="region of interest" description="Disordered" evidence="1">
    <location>
        <begin position="23"/>
        <end position="43"/>
    </location>
</feature>
<dbReference type="Proteomes" id="UP000325849">
    <property type="component" value="Unassembled WGS sequence"/>
</dbReference>
<keyword evidence="3" id="KW-1185">Reference proteome</keyword>
<evidence type="ECO:0000256" key="1">
    <source>
        <dbReference type="SAM" id="MobiDB-lite"/>
    </source>
</evidence>
<name>A0A5N8V3S7_9ACTN</name>
<comment type="caution">
    <text evidence="2">The sequence shown here is derived from an EMBL/GenBank/DDBJ whole genome shotgun (WGS) entry which is preliminary data.</text>
</comment>
<accession>A0A5N8V3S7</accession>
<evidence type="ECO:0000313" key="2">
    <source>
        <dbReference type="EMBL" id="MPY29833.1"/>
    </source>
</evidence>